<dbReference type="PIRSF" id="PIRSF000097">
    <property type="entry name" value="AKR"/>
    <property type="match status" value="1"/>
</dbReference>
<dbReference type="PRINTS" id="PR00069">
    <property type="entry name" value="ALDKETRDTASE"/>
</dbReference>
<keyword evidence="3" id="KW-0560">Oxidoreductase</keyword>
<feature type="domain" description="NADP-dependent oxidoreductase" evidence="7">
    <location>
        <begin position="15"/>
        <end position="290"/>
    </location>
</feature>
<comment type="similarity">
    <text evidence="1">Belongs to the aldo/keto reductase family.</text>
</comment>
<organism evidence="10 11">
    <name type="scientific">Fulvivirga sedimenti</name>
    <dbReference type="NCBI Taxonomy" id="2879465"/>
    <lineage>
        <taxon>Bacteria</taxon>
        <taxon>Pseudomonadati</taxon>
        <taxon>Bacteroidota</taxon>
        <taxon>Cytophagia</taxon>
        <taxon>Cytophagales</taxon>
        <taxon>Fulvivirgaceae</taxon>
        <taxon>Fulvivirga</taxon>
    </lineage>
</organism>
<dbReference type="EMBL" id="JAIXNE010000003">
    <property type="protein sequence ID" value="MCA6075737.1"/>
    <property type="molecule type" value="Genomic_DNA"/>
</dbReference>
<dbReference type="Gene3D" id="3.20.20.100">
    <property type="entry name" value="NADP-dependent oxidoreductase domain"/>
    <property type="match status" value="1"/>
</dbReference>
<evidence type="ECO:0000313" key="10">
    <source>
        <dbReference type="EMBL" id="MCA6076865.1"/>
    </source>
</evidence>
<dbReference type="PROSITE" id="PS00062">
    <property type="entry name" value="ALDOKETO_REDUCTASE_2"/>
    <property type="match status" value="1"/>
</dbReference>
<evidence type="ECO:0000259" key="7">
    <source>
        <dbReference type="Pfam" id="PF00248"/>
    </source>
</evidence>
<dbReference type="PROSITE" id="PS00798">
    <property type="entry name" value="ALDOKETO_REDUCTASE_1"/>
    <property type="match status" value="1"/>
</dbReference>
<evidence type="ECO:0000256" key="5">
    <source>
        <dbReference type="PIRSR" id="PIRSR000097-2"/>
    </source>
</evidence>
<dbReference type="InterPro" id="IPR020471">
    <property type="entry name" value="AKR"/>
</dbReference>
<name>A0A9X1KYA9_9BACT</name>
<dbReference type="InterPro" id="IPR023210">
    <property type="entry name" value="NADP_OxRdtase_dom"/>
</dbReference>
<dbReference type="EMBL" id="JAIXNE010000004">
    <property type="protein sequence ID" value="MCA6076865.1"/>
    <property type="molecule type" value="Genomic_DNA"/>
</dbReference>
<dbReference type="GO" id="GO:0016491">
    <property type="term" value="F:oxidoreductase activity"/>
    <property type="evidence" value="ECO:0007669"/>
    <property type="project" value="UniProtKB-KW"/>
</dbReference>
<dbReference type="Pfam" id="PF00248">
    <property type="entry name" value="Aldo_ket_red"/>
    <property type="match status" value="1"/>
</dbReference>
<protein>
    <submittedName>
        <fullName evidence="10">Aldo/keto reductase</fullName>
    </submittedName>
</protein>
<dbReference type="SUPFAM" id="SSF51430">
    <property type="entry name" value="NAD(P)-linked oxidoreductase"/>
    <property type="match status" value="1"/>
</dbReference>
<evidence type="ECO:0000313" key="11">
    <source>
        <dbReference type="Proteomes" id="UP001139409"/>
    </source>
</evidence>
<dbReference type="EMBL" id="JAIXNE010000002">
    <property type="protein sequence ID" value="MCA6074560.1"/>
    <property type="molecule type" value="Genomic_DNA"/>
</dbReference>
<dbReference type="RefSeq" id="WP_225697674.1">
    <property type="nucleotide sequence ID" value="NZ_JAIXNE010000002.1"/>
</dbReference>
<evidence type="ECO:0000256" key="2">
    <source>
        <dbReference type="ARBA" id="ARBA00022857"/>
    </source>
</evidence>
<dbReference type="Proteomes" id="UP001139409">
    <property type="component" value="Unassembled WGS sequence"/>
</dbReference>
<feature type="active site" description="Proton donor" evidence="4">
    <location>
        <position position="48"/>
    </location>
</feature>
<dbReference type="FunFam" id="3.20.20.100:FF:000006">
    <property type="entry name" value="Aldo-keto reductase family 1 member A1"/>
    <property type="match status" value="1"/>
</dbReference>
<accession>A0A9X1KYA9</accession>
<comment type="caution">
    <text evidence="10">The sequence shown here is derived from an EMBL/GenBank/DDBJ whole genome shotgun (WGS) entry which is preliminary data.</text>
</comment>
<proteinExistence type="inferred from homology"/>
<evidence type="ECO:0000256" key="4">
    <source>
        <dbReference type="PIRSR" id="PIRSR000097-1"/>
    </source>
</evidence>
<dbReference type="InterPro" id="IPR018170">
    <property type="entry name" value="Aldo/ket_reductase_CS"/>
</dbReference>
<dbReference type="PANTHER" id="PTHR11732">
    <property type="entry name" value="ALDO/KETO REDUCTASE"/>
    <property type="match status" value="1"/>
</dbReference>
<reference evidence="10" key="1">
    <citation type="submission" date="2021-09" db="EMBL/GenBank/DDBJ databases">
        <title>Fulvivirga sp. isolated from coastal sediment.</title>
        <authorList>
            <person name="Yu H."/>
        </authorList>
    </citation>
    <scope>NUCLEOTIDE SEQUENCE</scope>
    <source>
        <strain evidence="10">1062</strain>
    </source>
</reference>
<evidence type="ECO:0000313" key="8">
    <source>
        <dbReference type="EMBL" id="MCA6074560.1"/>
    </source>
</evidence>
<keyword evidence="2" id="KW-0521">NADP</keyword>
<evidence type="ECO:0000313" key="9">
    <source>
        <dbReference type="EMBL" id="MCA6075737.1"/>
    </source>
</evidence>
<evidence type="ECO:0000256" key="6">
    <source>
        <dbReference type="PIRSR" id="PIRSR000097-3"/>
    </source>
</evidence>
<sequence length="316" mass="35126">MKYLQFTDGTKIPQLGLGTWKSAPGEVYQAVIDAVNAGYRHIDCAAIYGNESEIGEALTHLLKSGSVKREDLFITSKLWNNAHQPDAAHLALKKTLSDLQLDYLDLYLIHWPISIKVDAGFPFTGSDFISPEELPFTVTWKAMESMKKSGLARHIGVSNFSIPNLNKLIRSAELMPEMNQVEMHPFLAQKELFHFCSDHDILVTAYSPLGSSDRSSGMKADDEPSLLQNEVIQGIAGDLDCSPAQVLLAWALQRGTAVIPKSTNKGRIAENFRAQDISLSSDQMKKLEALDGTYRFVNGKFWTPQGSPYTLEYLWG</sequence>
<evidence type="ECO:0000256" key="3">
    <source>
        <dbReference type="ARBA" id="ARBA00023002"/>
    </source>
</evidence>
<feature type="site" description="Lowers pKa of active site Tyr" evidence="6">
    <location>
        <position position="77"/>
    </location>
</feature>
<feature type="binding site" evidence="5">
    <location>
        <position position="110"/>
    </location>
    <ligand>
        <name>substrate</name>
    </ligand>
</feature>
<dbReference type="AlphaFoldDB" id="A0A9X1KYA9"/>
<gene>
    <name evidence="8" type="ORF">LDX50_06750</name>
    <name evidence="9" type="ORF">LDX50_12720</name>
    <name evidence="10" type="ORF">LDX50_18440</name>
</gene>
<evidence type="ECO:0000256" key="1">
    <source>
        <dbReference type="ARBA" id="ARBA00007905"/>
    </source>
</evidence>
<keyword evidence="11" id="KW-1185">Reference proteome</keyword>
<dbReference type="InterPro" id="IPR036812">
    <property type="entry name" value="NAD(P)_OxRdtase_dom_sf"/>
</dbReference>